<evidence type="ECO:0000256" key="1">
    <source>
        <dbReference type="SAM" id="MobiDB-lite"/>
    </source>
</evidence>
<dbReference type="AlphaFoldDB" id="A0A2R6X8F9"/>
<feature type="region of interest" description="Disordered" evidence="1">
    <location>
        <begin position="31"/>
        <end position="59"/>
    </location>
</feature>
<dbReference type="Proteomes" id="UP000244005">
    <property type="component" value="Unassembled WGS sequence"/>
</dbReference>
<reference evidence="3" key="1">
    <citation type="journal article" date="2017" name="Cell">
        <title>Insights into land plant evolution garnered from the Marchantia polymorpha genome.</title>
        <authorList>
            <person name="Bowman J.L."/>
            <person name="Kohchi T."/>
            <person name="Yamato K.T."/>
            <person name="Jenkins J."/>
            <person name="Shu S."/>
            <person name="Ishizaki K."/>
            <person name="Yamaoka S."/>
            <person name="Nishihama R."/>
            <person name="Nakamura Y."/>
            <person name="Berger F."/>
            <person name="Adam C."/>
            <person name="Aki S.S."/>
            <person name="Althoff F."/>
            <person name="Araki T."/>
            <person name="Arteaga-Vazquez M.A."/>
            <person name="Balasubrmanian S."/>
            <person name="Barry K."/>
            <person name="Bauer D."/>
            <person name="Boehm C.R."/>
            <person name="Briginshaw L."/>
            <person name="Caballero-Perez J."/>
            <person name="Catarino B."/>
            <person name="Chen F."/>
            <person name="Chiyoda S."/>
            <person name="Chovatia M."/>
            <person name="Davies K.M."/>
            <person name="Delmans M."/>
            <person name="Demura T."/>
            <person name="Dierschke T."/>
            <person name="Dolan L."/>
            <person name="Dorantes-Acosta A.E."/>
            <person name="Eklund D.M."/>
            <person name="Florent S.N."/>
            <person name="Flores-Sandoval E."/>
            <person name="Fujiyama A."/>
            <person name="Fukuzawa H."/>
            <person name="Galik B."/>
            <person name="Grimanelli D."/>
            <person name="Grimwood J."/>
            <person name="Grossniklaus U."/>
            <person name="Hamada T."/>
            <person name="Haseloff J."/>
            <person name="Hetherington A.J."/>
            <person name="Higo A."/>
            <person name="Hirakawa Y."/>
            <person name="Hundley H.N."/>
            <person name="Ikeda Y."/>
            <person name="Inoue K."/>
            <person name="Inoue S.I."/>
            <person name="Ishida S."/>
            <person name="Jia Q."/>
            <person name="Kakita M."/>
            <person name="Kanazawa T."/>
            <person name="Kawai Y."/>
            <person name="Kawashima T."/>
            <person name="Kennedy M."/>
            <person name="Kinose K."/>
            <person name="Kinoshita T."/>
            <person name="Kohara Y."/>
            <person name="Koide E."/>
            <person name="Komatsu K."/>
            <person name="Kopischke S."/>
            <person name="Kubo M."/>
            <person name="Kyozuka J."/>
            <person name="Lagercrantz U."/>
            <person name="Lin S.S."/>
            <person name="Lindquist E."/>
            <person name="Lipzen A.M."/>
            <person name="Lu C.W."/>
            <person name="De Luna E."/>
            <person name="Martienssen R.A."/>
            <person name="Minamino N."/>
            <person name="Mizutani M."/>
            <person name="Mizutani M."/>
            <person name="Mochizuki N."/>
            <person name="Monte I."/>
            <person name="Mosher R."/>
            <person name="Nagasaki H."/>
            <person name="Nakagami H."/>
            <person name="Naramoto S."/>
            <person name="Nishitani K."/>
            <person name="Ohtani M."/>
            <person name="Okamoto T."/>
            <person name="Okumura M."/>
            <person name="Phillips J."/>
            <person name="Pollak B."/>
            <person name="Reinders A."/>
            <person name="Rovekamp M."/>
            <person name="Sano R."/>
            <person name="Sawa S."/>
            <person name="Schmid M.W."/>
            <person name="Shirakawa M."/>
            <person name="Solano R."/>
            <person name="Spunde A."/>
            <person name="Suetsugu N."/>
            <person name="Sugano S."/>
            <person name="Sugiyama A."/>
            <person name="Sun R."/>
            <person name="Suzuki Y."/>
            <person name="Takenaka M."/>
            <person name="Takezawa D."/>
            <person name="Tomogane H."/>
            <person name="Tsuzuki M."/>
            <person name="Ueda T."/>
            <person name="Umeda M."/>
            <person name="Ward J.M."/>
            <person name="Watanabe Y."/>
            <person name="Yazaki K."/>
            <person name="Yokoyama R."/>
            <person name="Yoshitake Y."/>
            <person name="Yotsui I."/>
            <person name="Zachgo S."/>
            <person name="Schmutz J."/>
        </authorList>
    </citation>
    <scope>NUCLEOTIDE SEQUENCE [LARGE SCALE GENOMIC DNA]</scope>
    <source>
        <strain evidence="3">Tak-1</strain>
    </source>
</reference>
<evidence type="ECO:0000313" key="3">
    <source>
        <dbReference type="Proteomes" id="UP000244005"/>
    </source>
</evidence>
<accession>A0A2R6X8F9</accession>
<proteinExistence type="predicted"/>
<feature type="compositionally biased region" description="Basic and acidic residues" evidence="1">
    <location>
        <begin position="37"/>
        <end position="54"/>
    </location>
</feature>
<name>A0A2R6X8F9_MARPO</name>
<keyword evidence="3" id="KW-1185">Reference proteome</keyword>
<gene>
    <name evidence="2" type="ORF">MARPO_0030s0117</name>
</gene>
<sequence length="82" mass="8916">MRINVREMSVHLGTQSLSDSRVRFQTIVTNNSNGEQSNRRGDKGAIAGDGERRGLTLQRRGQSSVKQFAGACIGNELIVGID</sequence>
<dbReference type="Gramene" id="Mp8g17830.1">
    <property type="protein sequence ID" value="Mp8g17830.1.cds"/>
    <property type="gene ID" value="Mp8g17830"/>
</dbReference>
<evidence type="ECO:0000313" key="2">
    <source>
        <dbReference type="EMBL" id="PTQ42392.1"/>
    </source>
</evidence>
<protein>
    <submittedName>
        <fullName evidence="2">Uncharacterized protein</fullName>
    </submittedName>
</protein>
<organism evidence="2 3">
    <name type="scientific">Marchantia polymorpha</name>
    <name type="common">Common liverwort</name>
    <name type="synonym">Marchantia aquatica</name>
    <dbReference type="NCBI Taxonomy" id="3197"/>
    <lineage>
        <taxon>Eukaryota</taxon>
        <taxon>Viridiplantae</taxon>
        <taxon>Streptophyta</taxon>
        <taxon>Embryophyta</taxon>
        <taxon>Marchantiophyta</taxon>
        <taxon>Marchantiopsida</taxon>
        <taxon>Marchantiidae</taxon>
        <taxon>Marchantiales</taxon>
        <taxon>Marchantiaceae</taxon>
        <taxon>Marchantia</taxon>
    </lineage>
</organism>
<dbReference type="EMBL" id="KZ772702">
    <property type="protein sequence ID" value="PTQ42392.1"/>
    <property type="molecule type" value="Genomic_DNA"/>
</dbReference>